<sequence>MVSFDDLQFNPKEEKLPNELIMSSKEYKILNSKLNYLLQIKSDTGGNNYYKDLHGKVYFYSGVITRLVEFNTEYTKQFEDKSEKDAKVFEKLEEFVSGIKETLSKVYLSNQSHLLRISLINGFEHRVKH</sequence>
<keyword evidence="2" id="KW-1185">Reference proteome</keyword>
<evidence type="ECO:0000313" key="2">
    <source>
        <dbReference type="Proteomes" id="UP001177003"/>
    </source>
</evidence>
<accession>A0AA36A2P7</accession>
<organism evidence="1 2">
    <name type="scientific">Lactuca saligna</name>
    <name type="common">Willowleaf lettuce</name>
    <dbReference type="NCBI Taxonomy" id="75948"/>
    <lineage>
        <taxon>Eukaryota</taxon>
        <taxon>Viridiplantae</taxon>
        <taxon>Streptophyta</taxon>
        <taxon>Embryophyta</taxon>
        <taxon>Tracheophyta</taxon>
        <taxon>Spermatophyta</taxon>
        <taxon>Magnoliopsida</taxon>
        <taxon>eudicotyledons</taxon>
        <taxon>Gunneridae</taxon>
        <taxon>Pentapetalae</taxon>
        <taxon>asterids</taxon>
        <taxon>campanulids</taxon>
        <taxon>Asterales</taxon>
        <taxon>Asteraceae</taxon>
        <taxon>Cichorioideae</taxon>
        <taxon>Cichorieae</taxon>
        <taxon>Lactucinae</taxon>
        <taxon>Lactuca</taxon>
    </lineage>
</organism>
<reference evidence="1" key="1">
    <citation type="submission" date="2023-04" db="EMBL/GenBank/DDBJ databases">
        <authorList>
            <person name="Vijverberg K."/>
            <person name="Xiong W."/>
            <person name="Schranz E."/>
        </authorList>
    </citation>
    <scope>NUCLEOTIDE SEQUENCE</scope>
</reference>
<dbReference type="Proteomes" id="UP001177003">
    <property type="component" value="Chromosome 9"/>
</dbReference>
<protein>
    <submittedName>
        <fullName evidence="1">Uncharacterized protein</fullName>
    </submittedName>
</protein>
<gene>
    <name evidence="1" type="ORF">LSALG_LOCUS40672</name>
</gene>
<name>A0AA36A2P7_LACSI</name>
<proteinExistence type="predicted"/>
<dbReference type="EMBL" id="OX465085">
    <property type="protein sequence ID" value="CAI9302167.1"/>
    <property type="molecule type" value="Genomic_DNA"/>
</dbReference>
<evidence type="ECO:0000313" key="1">
    <source>
        <dbReference type="EMBL" id="CAI9302167.1"/>
    </source>
</evidence>
<dbReference type="AlphaFoldDB" id="A0AA36A2P7"/>